<accession>A0ABR6L0N4</accession>
<organism evidence="1 2">
    <name type="scientific">Aminobacter niigataensis</name>
    <dbReference type="NCBI Taxonomy" id="83265"/>
    <lineage>
        <taxon>Bacteria</taxon>
        <taxon>Pseudomonadati</taxon>
        <taxon>Pseudomonadota</taxon>
        <taxon>Alphaproteobacteria</taxon>
        <taxon>Hyphomicrobiales</taxon>
        <taxon>Phyllobacteriaceae</taxon>
        <taxon>Aminobacter</taxon>
    </lineage>
</organism>
<gene>
    <name evidence="1" type="ORF">GGQ99_001313</name>
</gene>
<dbReference type="Proteomes" id="UP000539538">
    <property type="component" value="Unassembled WGS sequence"/>
</dbReference>
<dbReference type="RefSeq" id="WP_183261483.1">
    <property type="nucleotide sequence ID" value="NZ_BAAAVZ010000003.1"/>
</dbReference>
<evidence type="ECO:0000313" key="2">
    <source>
        <dbReference type="Proteomes" id="UP000539538"/>
    </source>
</evidence>
<sequence>MSGEFLPDYSHMPWNGRYRPLFKLFAAERWRYVRKDGAPVECDTASQAIEAAKACVRRILNPAIYAERAAVAADVLGVAAWHEERAARAAEDQEATLGAIIVKGRQVKVERRSPKI</sequence>
<keyword evidence="2" id="KW-1185">Reference proteome</keyword>
<evidence type="ECO:0000313" key="1">
    <source>
        <dbReference type="EMBL" id="MBB4649591.1"/>
    </source>
</evidence>
<reference evidence="1 2" key="1">
    <citation type="submission" date="2020-08" db="EMBL/GenBank/DDBJ databases">
        <title>Genomic Encyclopedia of Type Strains, Phase IV (KMG-IV): sequencing the most valuable type-strain genomes for metagenomic binning, comparative biology and taxonomic classification.</title>
        <authorList>
            <person name="Goeker M."/>
        </authorList>
    </citation>
    <scope>NUCLEOTIDE SEQUENCE [LARGE SCALE GENOMIC DNA]</scope>
    <source>
        <strain evidence="1 2">DSM 7050</strain>
    </source>
</reference>
<protein>
    <submittedName>
        <fullName evidence="1">Uncharacterized protein</fullName>
    </submittedName>
</protein>
<name>A0ABR6L0N4_9HYPH</name>
<proteinExistence type="predicted"/>
<dbReference type="EMBL" id="JACHOT010000001">
    <property type="protein sequence ID" value="MBB4649591.1"/>
    <property type="molecule type" value="Genomic_DNA"/>
</dbReference>
<comment type="caution">
    <text evidence="1">The sequence shown here is derived from an EMBL/GenBank/DDBJ whole genome shotgun (WGS) entry which is preliminary data.</text>
</comment>